<organism evidence="2 3">
    <name type="scientific">Podospora aff. communis PSN243</name>
    <dbReference type="NCBI Taxonomy" id="3040156"/>
    <lineage>
        <taxon>Eukaryota</taxon>
        <taxon>Fungi</taxon>
        <taxon>Dikarya</taxon>
        <taxon>Ascomycota</taxon>
        <taxon>Pezizomycotina</taxon>
        <taxon>Sordariomycetes</taxon>
        <taxon>Sordariomycetidae</taxon>
        <taxon>Sordariales</taxon>
        <taxon>Podosporaceae</taxon>
        <taxon>Podospora</taxon>
    </lineage>
</organism>
<reference evidence="2" key="2">
    <citation type="submission" date="2023-05" db="EMBL/GenBank/DDBJ databases">
        <authorList>
            <consortium name="Lawrence Berkeley National Laboratory"/>
            <person name="Steindorff A."/>
            <person name="Hensen N."/>
            <person name="Bonometti L."/>
            <person name="Westerberg I."/>
            <person name="Brannstrom I.O."/>
            <person name="Guillou S."/>
            <person name="Cros-Aarteil S."/>
            <person name="Calhoun S."/>
            <person name="Haridas S."/>
            <person name="Kuo A."/>
            <person name="Mondo S."/>
            <person name="Pangilinan J."/>
            <person name="Riley R."/>
            <person name="Labutti K."/>
            <person name="Andreopoulos B."/>
            <person name="Lipzen A."/>
            <person name="Chen C."/>
            <person name="Yanf M."/>
            <person name="Daum C."/>
            <person name="Ng V."/>
            <person name="Clum A."/>
            <person name="Ohm R."/>
            <person name="Martin F."/>
            <person name="Silar P."/>
            <person name="Natvig D."/>
            <person name="Lalanne C."/>
            <person name="Gautier V."/>
            <person name="Ament-Velasquez S.L."/>
            <person name="Kruys A."/>
            <person name="Hutchinson M.I."/>
            <person name="Powell A.J."/>
            <person name="Barry K."/>
            <person name="Miller A.N."/>
            <person name="Grigoriev I.V."/>
            <person name="Debuchy R."/>
            <person name="Gladieux P."/>
            <person name="Thoren M.H."/>
            <person name="Johannesson H."/>
        </authorList>
    </citation>
    <scope>NUCLEOTIDE SEQUENCE</scope>
    <source>
        <strain evidence="2">PSN243</strain>
    </source>
</reference>
<sequence length="155" mass="16688">MCDDLINHLNDAHDIPGLTTPAQRAGLWALVFAGGWDTNCMIHHPGPISNLRPTDTILEIGTFKLDLPASAGSKRDKDGNVLTPAHRRAGAKGHLKPSFSPDDFGITSTICDKNGARANMGMQCLMLRAGWTISQARVCAMGRWERRGEGAGRGL</sequence>
<evidence type="ECO:0000313" key="3">
    <source>
        <dbReference type="Proteomes" id="UP001321760"/>
    </source>
</evidence>
<reference evidence="2" key="1">
    <citation type="journal article" date="2023" name="Mol. Phylogenet. Evol.">
        <title>Genome-scale phylogeny and comparative genomics of the fungal order Sordariales.</title>
        <authorList>
            <person name="Hensen N."/>
            <person name="Bonometti L."/>
            <person name="Westerberg I."/>
            <person name="Brannstrom I.O."/>
            <person name="Guillou S."/>
            <person name="Cros-Aarteil S."/>
            <person name="Calhoun S."/>
            <person name="Haridas S."/>
            <person name="Kuo A."/>
            <person name="Mondo S."/>
            <person name="Pangilinan J."/>
            <person name="Riley R."/>
            <person name="LaButti K."/>
            <person name="Andreopoulos B."/>
            <person name="Lipzen A."/>
            <person name="Chen C."/>
            <person name="Yan M."/>
            <person name="Daum C."/>
            <person name="Ng V."/>
            <person name="Clum A."/>
            <person name="Steindorff A."/>
            <person name="Ohm R.A."/>
            <person name="Martin F."/>
            <person name="Silar P."/>
            <person name="Natvig D.O."/>
            <person name="Lalanne C."/>
            <person name="Gautier V."/>
            <person name="Ament-Velasquez S.L."/>
            <person name="Kruys A."/>
            <person name="Hutchinson M.I."/>
            <person name="Powell A.J."/>
            <person name="Barry K."/>
            <person name="Miller A.N."/>
            <person name="Grigoriev I.V."/>
            <person name="Debuchy R."/>
            <person name="Gladieux P."/>
            <person name="Hiltunen Thoren M."/>
            <person name="Johannesson H."/>
        </authorList>
    </citation>
    <scope>NUCLEOTIDE SEQUENCE</scope>
    <source>
        <strain evidence="2">PSN243</strain>
    </source>
</reference>
<feature type="region of interest" description="Disordered" evidence="1">
    <location>
        <begin position="71"/>
        <end position="97"/>
    </location>
</feature>
<feature type="compositionally biased region" description="Basic residues" evidence="1">
    <location>
        <begin position="85"/>
        <end position="95"/>
    </location>
</feature>
<dbReference type="Proteomes" id="UP001321760">
    <property type="component" value="Unassembled WGS sequence"/>
</dbReference>
<protein>
    <submittedName>
        <fullName evidence="2">Uncharacterized protein</fullName>
    </submittedName>
</protein>
<dbReference type="EMBL" id="MU865976">
    <property type="protein sequence ID" value="KAK4444537.1"/>
    <property type="molecule type" value="Genomic_DNA"/>
</dbReference>
<name>A0AAV9G9N4_9PEZI</name>
<comment type="caution">
    <text evidence="2">The sequence shown here is derived from an EMBL/GenBank/DDBJ whole genome shotgun (WGS) entry which is preliminary data.</text>
</comment>
<accession>A0AAV9G9N4</accession>
<gene>
    <name evidence="2" type="ORF">QBC34DRAFT_385228</name>
</gene>
<proteinExistence type="predicted"/>
<evidence type="ECO:0000256" key="1">
    <source>
        <dbReference type="SAM" id="MobiDB-lite"/>
    </source>
</evidence>
<dbReference type="AlphaFoldDB" id="A0AAV9G9N4"/>
<evidence type="ECO:0000313" key="2">
    <source>
        <dbReference type="EMBL" id="KAK4444537.1"/>
    </source>
</evidence>
<keyword evidence="3" id="KW-1185">Reference proteome</keyword>